<keyword evidence="3" id="KW-1185">Reference proteome</keyword>
<evidence type="ECO:0000313" key="3">
    <source>
        <dbReference type="Proteomes" id="UP000467840"/>
    </source>
</evidence>
<feature type="compositionally biased region" description="Acidic residues" evidence="1">
    <location>
        <begin position="61"/>
        <end position="76"/>
    </location>
</feature>
<sequence>MLVIFGIRALDIERLELRNREEARNKGDGDRRGVEAHRGRVGNHASRNEGGRIEDFRGEEQNDDYGDEAFEDEYEDGNFNQGGKGG</sequence>
<comment type="caution">
    <text evidence="2">The sequence shown here is derived from an EMBL/GenBank/DDBJ whole genome shotgun (WGS) entry which is preliminary data.</text>
</comment>
<evidence type="ECO:0000313" key="2">
    <source>
        <dbReference type="EMBL" id="KAF2298357.1"/>
    </source>
</evidence>
<dbReference type="Proteomes" id="UP000467840">
    <property type="component" value="Chromosome 1"/>
</dbReference>
<protein>
    <submittedName>
        <fullName evidence="2">Uncharacterized protein</fullName>
    </submittedName>
</protein>
<gene>
    <name evidence="2" type="ORF">GH714_023044</name>
</gene>
<dbReference type="EMBL" id="JAAGAX010000011">
    <property type="protein sequence ID" value="KAF2298357.1"/>
    <property type="molecule type" value="Genomic_DNA"/>
</dbReference>
<proteinExistence type="predicted"/>
<feature type="region of interest" description="Disordered" evidence="1">
    <location>
        <begin position="20"/>
        <end position="86"/>
    </location>
</feature>
<reference evidence="2 3" key="1">
    <citation type="journal article" date="2020" name="Mol. Plant">
        <title>The Chromosome-Based Rubber Tree Genome Provides New Insights into Spurge Genome Evolution and Rubber Biosynthesis.</title>
        <authorList>
            <person name="Liu J."/>
            <person name="Shi C."/>
            <person name="Shi C.C."/>
            <person name="Li W."/>
            <person name="Zhang Q.J."/>
            <person name="Zhang Y."/>
            <person name="Li K."/>
            <person name="Lu H.F."/>
            <person name="Shi C."/>
            <person name="Zhu S.T."/>
            <person name="Xiao Z.Y."/>
            <person name="Nan H."/>
            <person name="Yue Y."/>
            <person name="Zhu X.G."/>
            <person name="Wu Y."/>
            <person name="Hong X.N."/>
            <person name="Fan G.Y."/>
            <person name="Tong Y."/>
            <person name="Zhang D."/>
            <person name="Mao C.L."/>
            <person name="Liu Y.L."/>
            <person name="Hao S.J."/>
            <person name="Liu W.Q."/>
            <person name="Lv M.Q."/>
            <person name="Zhang H.B."/>
            <person name="Liu Y."/>
            <person name="Hu-Tang G.R."/>
            <person name="Wang J.P."/>
            <person name="Wang J.H."/>
            <person name="Sun Y.H."/>
            <person name="Ni S.B."/>
            <person name="Chen W.B."/>
            <person name="Zhang X.C."/>
            <person name="Jiao Y.N."/>
            <person name="Eichler E.E."/>
            <person name="Li G.H."/>
            <person name="Liu X."/>
            <person name="Gao L.Z."/>
        </authorList>
    </citation>
    <scope>NUCLEOTIDE SEQUENCE [LARGE SCALE GENOMIC DNA]</scope>
    <source>
        <strain evidence="3">cv. GT1</strain>
        <tissue evidence="2">Leaf</tissue>
    </source>
</reference>
<accession>A0A6A6LCR7</accession>
<feature type="compositionally biased region" description="Basic and acidic residues" evidence="1">
    <location>
        <begin position="20"/>
        <end position="38"/>
    </location>
</feature>
<feature type="compositionally biased region" description="Basic and acidic residues" evidence="1">
    <location>
        <begin position="46"/>
        <end position="60"/>
    </location>
</feature>
<dbReference type="AlphaFoldDB" id="A0A6A6LCR7"/>
<organism evidence="2 3">
    <name type="scientific">Hevea brasiliensis</name>
    <name type="common">Para rubber tree</name>
    <name type="synonym">Siphonia brasiliensis</name>
    <dbReference type="NCBI Taxonomy" id="3981"/>
    <lineage>
        <taxon>Eukaryota</taxon>
        <taxon>Viridiplantae</taxon>
        <taxon>Streptophyta</taxon>
        <taxon>Embryophyta</taxon>
        <taxon>Tracheophyta</taxon>
        <taxon>Spermatophyta</taxon>
        <taxon>Magnoliopsida</taxon>
        <taxon>eudicotyledons</taxon>
        <taxon>Gunneridae</taxon>
        <taxon>Pentapetalae</taxon>
        <taxon>rosids</taxon>
        <taxon>fabids</taxon>
        <taxon>Malpighiales</taxon>
        <taxon>Euphorbiaceae</taxon>
        <taxon>Crotonoideae</taxon>
        <taxon>Micrandreae</taxon>
        <taxon>Hevea</taxon>
    </lineage>
</organism>
<evidence type="ECO:0000256" key="1">
    <source>
        <dbReference type="SAM" id="MobiDB-lite"/>
    </source>
</evidence>
<name>A0A6A6LCR7_HEVBR</name>